<gene>
    <name evidence="2" type="ORF">CFIMG_008623RA00001</name>
</gene>
<dbReference type="Proteomes" id="UP000222788">
    <property type="component" value="Unassembled WGS sequence"/>
</dbReference>
<keyword evidence="3" id="KW-1185">Reference proteome</keyword>
<proteinExistence type="predicted"/>
<reference evidence="2 3" key="1">
    <citation type="journal article" date="2013" name="Fungal Biol.">
        <title>Analysis of microsatellite markers in the genome of the plant pathogen Ceratocystis fimbriata.</title>
        <authorList>
            <person name="Simpson M.C."/>
            <person name="Wilken P.M."/>
            <person name="Coetzee M.P."/>
            <person name="Wingfield M.J."/>
            <person name="Wingfield B.D."/>
        </authorList>
    </citation>
    <scope>NUCLEOTIDE SEQUENCE [LARGE SCALE GENOMIC DNA]</scope>
    <source>
        <strain evidence="2 3">CBS 114723</strain>
    </source>
</reference>
<feature type="signal peptide" evidence="1">
    <location>
        <begin position="1"/>
        <end position="18"/>
    </location>
</feature>
<protein>
    <submittedName>
        <fullName evidence="2">Uncharacterized protein</fullName>
    </submittedName>
</protein>
<keyword evidence="1" id="KW-0732">Signal</keyword>
<reference evidence="2 3" key="2">
    <citation type="journal article" date="2013" name="IMA Fungus">
        <title>IMA Genome-F 1: Ceratocystis fimbriata: Draft nuclear genome sequence for the plant pathogen, Ceratocystis fimbriata.</title>
        <authorList>
            <person name="Wilken P.M."/>
            <person name="Steenkamp E.T."/>
            <person name="Wingfield M.J."/>
            <person name="de Beer Z.W."/>
            <person name="Wingfield B.D."/>
        </authorList>
    </citation>
    <scope>NUCLEOTIDE SEQUENCE [LARGE SCALE GENOMIC DNA]</scope>
    <source>
        <strain evidence="2 3">CBS 114723</strain>
    </source>
</reference>
<comment type="caution">
    <text evidence="2">The sequence shown here is derived from an EMBL/GenBank/DDBJ whole genome shotgun (WGS) entry which is preliminary data.</text>
</comment>
<evidence type="ECO:0000256" key="1">
    <source>
        <dbReference type="SAM" id="SignalP"/>
    </source>
</evidence>
<feature type="chain" id="PRO_5012858169" evidence="1">
    <location>
        <begin position="19"/>
        <end position="72"/>
    </location>
</feature>
<name>A0A2C5X3Q2_9PEZI</name>
<accession>A0A2C5X3Q2</accession>
<evidence type="ECO:0000313" key="3">
    <source>
        <dbReference type="Proteomes" id="UP000222788"/>
    </source>
</evidence>
<organism evidence="2 3">
    <name type="scientific">Ceratocystis fimbriata CBS 114723</name>
    <dbReference type="NCBI Taxonomy" id="1035309"/>
    <lineage>
        <taxon>Eukaryota</taxon>
        <taxon>Fungi</taxon>
        <taxon>Dikarya</taxon>
        <taxon>Ascomycota</taxon>
        <taxon>Pezizomycotina</taxon>
        <taxon>Sordariomycetes</taxon>
        <taxon>Hypocreomycetidae</taxon>
        <taxon>Microascales</taxon>
        <taxon>Ceratocystidaceae</taxon>
        <taxon>Ceratocystis</taxon>
    </lineage>
</organism>
<sequence length="72" mass="7761">MHPSSIALIFALTGNTIAAAIGNDVGSVKTDSKLVARADSRCWWEGSSCWCEFIPGEPTIYDDENCEGIPKN</sequence>
<dbReference type="AlphaFoldDB" id="A0A2C5X3Q2"/>
<evidence type="ECO:0000313" key="2">
    <source>
        <dbReference type="EMBL" id="PHH55669.1"/>
    </source>
</evidence>
<dbReference type="EMBL" id="APWK03000009">
    <property type="protein sequence ID" value="PHH55669.1"/>
    <property type="molecule type" value="Genomic_DNA"/>
</dbReference>